<reference evidence="1 2" key="1">
    <citation type="submission" date="2023-09" db="EMBL/GenBank/DDBJ databases">
        <authorList>
            <person name="Rey-Velasco X."/>
        </authorList>
    </citation>
    <scope>NUCLEOTIDE SEQUENCE [LARGE SCALE GENOMIC DNA]</scope>
    <source>
        <strain evidence="1 2">W345</strain>
    </source>
</reference>
<dbReference type="Gene3D" id="1.10.10.10">
    <property type="entry name" value="Winged helix-like DNA-binding domain superfamily/Winged helix DNA-binding domain"/>
    <property type="match status" value="2"/>
</dbReference>
<accession>A0ABU2WJ35</accession>
<dbReference type="PANTHER" id="PTHR38768:SF1">
    <property type="entry name" value="UPF0502 PROTEIN YCEH"/>
    <property type="match status" value="1"/>
</dbReference>
<dbReference type="RefSeq" id="WP_311365278.1">
    <property type="nucleotide sequence ID" value="NZ_JAVRIC010000014.1"/>
</dbReference>
<dbReference type="InterPro" id="IPR036390">
    <property type="entry name" value="WH_DNA-bd_sf"/>
</dbReference>
<comment type="caution">
    <text evidence="1">The sequence shown here is derived from an EMBL/GenBank/DDBJ whole genome shotgun (WGS) entry which is preliminary data.</text>
</comment>
<dbReference type="InterPro" id="IPR036388">
    <property type="entry name" value="WH-like_DNA-bd_sf"/>
</dbReference>
<dbReference type="SUPFAM" id="SSF46785">
    <property type="entry name" value="Winged helix' DNA-binding domain"/>
    <property type="match status" value="2"/>
</dbReference>
<dbReference type="Proteomes" id="UP001254608">
    <property type="component" value="Unassembled WGS sequence"/>
</dbReference>
<dbReference type="Pfam" id="PF04337">
    <property type="entry name" value="DUF480"/>
    <property type="match status" value="1"/>
</dbReference>
<dbReference type="InterPro" id="IPR007432">
    <property type="entry name" value="DUF480"/>
</dbReference>
<evidence type="ECO:0000313" key="1">
    <source>
        <dbReference type="EMBL" id="MDT0497886.1"/>
    </source>
</evidence>
<protein>
    <submittedName>
        <fullName evidence="1">DUF480 domain-containing protein</fullName>
    </submittedName>
</protein>
<dbReference type="EMBL" id="JAVRIC010000014">
    <property type="protein sequence ID" value="MDT0497886.1"/>
    <property type="molecule type" value="Genomic_DNA"/>
</dbReference>
<name>A0ABU2WJ35_9GAMM</name>
<organism evidence="1 2">
    <name type="scientific">Banduia mediterranea</name>
    <dbReference type="NCBI Taxonomy" id="3075609"/>
    <lineage>
        <taxon>Bacteria</taxon>
        <taxon>Pseudomonadati</taxon>
        <taxon>Pseudomonadota</taxon>
        <taxon>Gammaproteobacteria</taxon>
        <taxon>Nevskiales</taxon>
        <taxon>Algiphilaceae</taxon>
        <taxon>Banduia</taxon>
    </lineage>
</organism>
<gene>
    <name evidence="1" type="ORF">RM530_11005</name>
</gene>
<proteinExistence type="predicted"/>
<evidence type="ECO:0000313" key="2">
    <source>
        <dbReference type="Proteomes" id="UP001254608"/>
    </source>
</evidence>
<keyword evidence="2" id="KW-1185">Reference proteome</keyword>
<dbReference type="PANTHER" id="PTHR38768">
    <property type="entry name" value="UPF0502 PROTEIN YCEH"/>
    <property type="match status" value="1"/>
</dbReference>
<sequence length="208" mass="22050">MSDPLLTPAQARVIASLVEKSITTPQYYPMTVNAIMAACNQKTVRNPIMSLSERDVGGALADLEAMKFATRDDYSGRVPKWRQQFQHQMLLKAPTMALLVTLMLRGPQTAAELRSNASALGGPGDAAGVDEALELLSDRAEPLVKQLPRAPGQAASRFAHLLCGEDAIPAEPVSGGNSRGGTDSATLLARIDALEARVAALESERDAG</sequence>